<evidence type="ECO:0000313" key="1">
    <source>
        <dbReference type="EMBL" id="BET00483.1"/>
    </source>
</evidence>
<dbReference type="Proteomes" id="UP001307889">
    <property type="component" value="Chromosome 11"/>
</dbReference>
<name>A0ABN7B7X2_9HEMI</name>
<keyword evidence="2" id="KW-1185">Reference proteome</keyword>
<evidence type="ECO:0008006" key="3">
    <source>
        <dbReference type="Google" id="ProtNLM"/>
    </source>
</evidence>
<accession>A0ABN7B7X2</accession>
<sequence length="116" mass="13099">MRNSRNRSWMTLRGLCMVFLRVFFTYQSGYLGKRGPERFSKKNSSDSPLFQIVRMPGLRRTVGNLVPGLLGRETSSQNGRTIKDIPANLHIPFQHSFPAITTPHPPAGLVLLRFAS</sequence>
<organism evidence="1 2">
    <name type="scientific">Nesidiocoris tenuis</name>
    <dbReference type="NCBI Taxonomy" id="355587"/>
    <lineage>
        <taxon>Eukaryota</taxon>
        <taxon>Metazoa</taxon>
        <taxon>Ecdysozoa</taxon>
        <taxon>Arthropoda</taxon>
        <taxon>Hexapoda</taxon>
        <taxon>Insecta</taxon>
        <taxon>Pterygota</taxon>
        <taxon>Neoptera</taxon>
        <taxon>Paraneoptera</taxon>
        <taxon>Hemiptera</taxon>
        <taxon>Heteroptera</taxon>
        <taxon>Panheteroptera</taxon>
        <taxon>Cimicomorpha</taxon>
        <taxon>Miridae</taxon>
        <taxon>Dicyphina</taxon>
        <taxon>Nesidiocoris</taxon>
    </lineage>
</organism>
<dbReference type="EMBL" id="AP028919">
    <property type="protein sequence ID" value="BET00483.1"/>
    <property type="molecule type" value="Genomic_DNA"/>
</dbReference>
<proteinExistence type="predicted"/>
<gene>
    <name evidence="1" type="ORF">NTJ_13303</name>
</gene>
<protein>
    <recommendedName>
        <fullName evidence="3">Secreted protein</fullName>
    </recommendedName>
</protein>
<reference evidence="1 2" key="1">
    <citation type="submission" date="2023-09" db="EMBL/GenBank/DDBJ databases">
        <title>Nesidiocoris tenuis whole genome shotgun sequence.</title>
        <authorList>
            <person name="Shibata T."/>
            <person name="Shimoda M."/>
            <person name="Kobayashi T."/>
            <person name="Uehara T."/>
        </authorList>
    </citation>
    <scope>NUCLEOTIDE SEQUENCE [LARGE SCALE GENOMIC DNA]</scope>
    <source>
        <strain evidence="1 2">Japan</strain>
    </source>
</reference>
<evidence type="ECO:0000313" key="2">
    <source>
        <dbReference type="Proteomes" id="UP001307889"/>
    </source>
</evidence>